<evidence type="ECO:0000256" key="1">
    <source>
        <dbReference type="ARBA" id="ARBA00006700"/>
    </source>
</evidence>
<dbReference type="EMBL" id="MHLN01000030">
    <property type="protein sequence ID" value="OGZ10917.1"/>
    <property type="molecule type" value="Genomic_DNA"/>
</dbReference>
<gene>
    <name evidence="5" type="ORF">A3D67_01390</name>
</gene>
<dbReference type="GO" id="GO:0005840">
    <property type="term" value="C:ribosome"/>
    <property type="evidence" value="ECO:0007669"/>
    <property type="project" value="UniProtKB-KW"/>
</dbReference>
<comment type="caution">
    <text evidence="5">The sequence shown here is derived from an EMBL/GenBank/DDBJ whole genome shotgun (WGS) entry which is preliminary data.</text>
</comment>
<keyword evidence="2 5" id="KW-0689">Ribosomal protein</keyword>
<name>A0A1G2DBA6_9BACT</name>
<dbReference type="GO" id="GO:0006412">
    <property type="term" value="P:translation"/>
    <property type="evidence" value="ECO:0007669"/>
    <property type="project" value="InterPro"/>
</dbReference>
<dbReference type="Pfam" id="PF00276">
    <property type="entry name" value="Ribosomal_L23"/>
    <property type="match status" value="1"/>
</dbReference>
<dbReference type="Gene3D" id="3.30.70.330">
    <property type="match status" value="1"/>
</dbReference>
<dbReference type="GO" id="GO:0003735">
    <property type="term" value="F:structural constituent of ribosome"/>
    <property type="evidence" value="ECO:0007669"/>
    <property type="project" value="InterPro"/>
</dbReference>
<dbReference type="Proteomes" id="UP000178099">
    <property type="component" value="Unassembled WGS sequence"/>
</dbReference>
<comment type="similarity">
    <text evidence="1">Belongs to the universal ribosomal protein uL23 family.</text>
</comment>
<evidence type="ECO:0000256" key="3">
    <source>
        <dbReference type="ARBA" id="ARBA00023274"/>
    </source>
</evidence>
<evidence type="ECO:0000313" key="6">
    <source>
        <dbReference type="Proteomes" id="UP000178099"/>
    </source>
</evidence>
<protein>
    <recommendedName>
        <fullName evidence="4">50S ribosomal protein L23</fullName>
    </recommendedName>
</protein>
<accession>A0A1G2DBA6</accession>
<keyword evidence="3" id="KW-0687">Ribonucleoprotein</keyword>
<evidence type="ECO:0000313" key="5">
    <source>
        <dbReference type="EMBL" id="OGZ10917.1"/>
    </source>
</evidence>
<dbReference type="InterPro" id="IPR013025">
    <property type="entry name" value="Ribosomal_uL23-like"/>
</dbReference>
<reference evidence="5 6" key="1">
    <citation type="journal article" date="2016" name="Nat. Commun.">
        <title>Thousands of microbial genomes shed light on interconnected biogeochemical processes in an aquifer system.</title>
        <authorList>
            <person name="Anantharaman K."/>
            <person name="Brown C.T."/>
            <person name="Hug L.A."/>
            <person name="Sharon I."/>
            <person name="Castelle C.J."/>
            <person name="Probst A.J."/>
            <person name="Thomas B.C."/>
            <person name="Singh A."/>
            <person name="Wilkins M.J."/>
            <person name="Karaoz U."/>
            <person name="Brodie E.L."/>
            <person name="Williams K.H."/>
            <person name="Hubbard S.S."/>
            <person name="Banfield J.F."/>
        </authorList>
    </citation>
    <scope>NUCLEOTIDE SEQUENCE [LARGE SCALE GENOMIC DNA]</scope>
</reference>
<evidence type="ECO:0000256" key="2">
    <source>
        <dbReference type="ARBA" id="ARBA00022980"/>
    </source>
</evidence>
<proteinExistence type="inferred from homology"/>
<dbReference type="AlphaFoldDB" id="A0A1G2DBA6"/>
<sequence>MGGREKSGEQHSLILKSPRITEKASFITEDGAYTFNCAVDATKRDIYKAVREIYGVEPVKIRTLAVPSKKGSSRRGKKGVTVRSGKKALVYLKHGERIEFI</sequence>
<evidence type="ECO:0000256" key="4">
    <source>
        <dbReference type="ARBA" id="ARBA00035481"/>
    </source>
</evidence>
<dbReference type="GO" id="GO:1990904">
    <property type="term" value="C:ribonucleoprotein complex"/>
    <property type="evidence" value="ECO:0007669"/>
    <property type="project" value="UniProtKB-KW"/>
</dbReference>
<organism evidence="5 6">
    <name type="scientific">Candidatus Lloydbacteria bacterium RIFCSPHIGHO2_02_FULL_51_22</name>
    <dbReference type="NCBI Taxonomy" id="1798663"/>
    <lineage>
        <taxon>Bacteria</taxon>
        <taxon>Candidatus Lloydiibacteriota</taxon>
    </lineage>
</organism>
<dbReference type="InterPro" id="IPR012677">
    <property type="entry name" value="Nucleotide-bd_a/b_plait_sf"/>
</dbReference>
<dbReference type="SUPFAM" id="SSF54189">
    <property type="entry name" value="Ribosomal proteins S24e, L23 and L15e"/>
    <property type="match status" value="1"/>
</dbReference>
<dbReference type="InterPro" id="IPR012678">
    <property type="entry name" value="Ribosomal_uL23/eL15/eS24_sf"/>
</dbReference>